<sequence length="56" mass="6442">MLLISFTYTKIISALFFCNHSPGFIDRFSTWVVNRTFAIITVGILINFASIYHLNI</sequence>
<evidence type="ECO:0000313" key="2">
    <source>
        <dbReference type="EMBL" id="MBX28910.1"/>
    </source>
</evidence>
<accession>A0A2P2MFB0</accession>
<evidence type="ECO:0000256" key="1">
    <source>
        <dbReference type="SAM" id="Phobius"/>
    </source>
</evidence>
<keyword evidence="1" id="KW-1133">Transmembrane helix</keyword>
<proteinExistence type="predicted"/>
<organism evidence="2">
    <name type="scientific">Rhizophora mucronata</name>
    <name type="common">Asiatic mangrove</name>
    <dbReference type="NCBI Taxonomy" id="61149"/>
    <lineage>
        <taxon>Eukaryota</taxon>
        <taxon>Viridiplantae</taxon>
        <taxon>Streptophyta</taxon>
        <taxon>Embryophyta</taxon>
        <taxon>Tracheophyta</taxon>
        <taxon>Spermatophyta</taxon>
        <taxon>Magnoliopsida</taxon>
        <taxon>eudicotyledons</taxon>
        <taxon>Gunneridae</taxon>
        <taxon>Pentapetalae</taxon>
        <taxon>rosids</taxon>
        <taxon>fabids</taxon>
        <taxon>Malpighiales</taxon>
        <taxon>Rhizophoraceae</taxon>
        <taxon>Rhizophora</taxon>
    </lineage>
</organism>
<feature type="transmembrane region" description="Helical" evidence="1">
    <location>
        <begin position="36"/>
        <end position="54"/>
    </location>
</feature>
<keyword evidence="1" id="KW-0812">Transmembrane</keyword>
<name>A0A2P2MFB0_RHIMU</name>
<dbReference type="AlphaFoldDB" id="A0A2P2MFB0"/>
<dbReference type="EMBL" id="GGEC01048426">
    <property type="protein sequence ID" value="MBX28910.1"/>
    <property type="molecule type" value="Transcribed_RNA"/>
</dbReference>
<reference evidence="2" key="1">
    <citation type="submission" date="2018-02" db="EMBL/GenBank/DDBJ databases">
        <title>Rhizophora mucronata_Transcriptome.</title>
        <authorList>
            <person name="Meera S.P."/>
            <person name="Sreeshan A."/>
            <person name="Augustine A."/>
        </authorList>
    </citation>
    <scope>NUCLEOTIDE SEQUENCE</scope>
    <source>
        <tissue evidence="2">Leaf</tissue>
    </source>
</reference>
<protein>
    <submittedName>
        <fullName evidence="2">Uncharacterized protein</fullName>
    </submittedName>
</protein>
<keyword evidence="1" id="KW-0472">Membrane</keyword>